<feature type="signal peptide" evidence="5">
    <location>
        <begin position="1"/>
        <end position="29"/>
    </location>
</feature>
<gene>
    <name evidence="7" type="ORF">ACFO5K_19165</name>
</gene>
<feature type="region of interest" description="Disordered" evidence="4">
    <location>
        <begin position="30"/>
        <end position="50"/>
    </location>
</feature>
<evidence type="ECO:0000256" key="4">
    <source>
        <dbReference type="SAM" id="MobiDB-lite"/>
    </source>
</evidence>
<feature type="compositionally biased region" description="Low complexity" evidence="4">
    <location>
        <begin position="30"/>
        <end position="47"/>
    </location>
</feature>
<name>A0ABV8VJK8_9NOCA</name>
<feature type="domain" description="Solute-binding protein family 5" evidence="6">
    <location>
        <begin position="86"/>
        <end position="423"/>
    </location>
</feature>
<feature type="chain" id="PRO_5045220070" evidence="5">
    <location>
        <begin position="30"/>
        <end position="516"/>
    </location>
</feature>
<evidence type="ECO:0000313" key="8">
    <source>
        <dbReference type="Proteomes" id="UP001595844"/>
    </source>
</evidence>
<keyword evidence="2" id="KW-0813">Transport</keyword>
<dbReference type="EMBL" id="JBHSDL010000025">
    <property type="protein sequence ID" value="MFC4376221.1"/>
    <property type="molecule type" value="Genomic_DNA"/>
</dbReference>
<dbReference type="InterPro" id="IPR000914">
    <property type="entry name" value="SBP_5_dom"/>
</dbReference>
<keyword evidence="3 5" id="KW-0732">Signal</keyword>
<protein>
    <submittedName>
        <fullName evidence="7">ABC transporter substrate-binding protein</fullName>
    </submittedName>
</protein>
<dbReference type="Gene3D" id="3.10.105.10">
    <property type="entry name" value="Dipeptide-binding Protein, Domain 3"/>
    <property type="match status" value="1"/>
</dbReference>
<dbReference type="PROSITE" id="PS51257">
    <property type="entry name" value="PROKAR_LIPOPROTEIN"/>
    <property type="match status" value="1"/>
</dbReference>
<comment type="caution">
    <text evidence="7">The sequence shown here is derived from an EMBL/GenBank/DDBJ whole genome shotgun (WGS) entry which is preliminary data.</text>
</comment>
<dbReference type="PANTHER" id="PTHR30290">
    <property type="entry name" value="PERIPLASMIC BINDING COMPONENT OF ABC TRANSPORTER"/>
    <property type="match status" value="1"/>
</dbReference>
<evidence type="ECO:0000256" key="5">
    <source>
        <dbReference type="SAM" id="SignalP"/>
    </source>
</evidence>
<dbReference type="Gene3D" id="3.40.190.10">
    <property type="entry name" value="Periplasmic binding protein-like II"/>
    <property type="match status" value="1"/>
</dbReference>
<evidence type="ECO:0000256" key="2">
    <source>
        <dbReference type="ARBA" id="ARBA00022448"/>
    </source>
</evidence>
<evidence type="ECO:0000256" key="1">
    <source>
        <dbReference type="ARBA" id="ARBA00005695"/>
    </source>
</evidence>
<accession>A0ABV8VJK8</accession>
<dbReference type="InterPro" id="IPR039424">
    <property type="entry name" value="SBP_5"/>
</dbReference>
<dbReference type="PIRSF" id="PIRSF002741">
    <property type="entry name" value="MppA"/>
    <property type="match status" value="1"/>
</dbReference>
<dbReference type="InterPro" id="IPR030678">
    <property type="entry name" value="Peptide/Ni-bd"/>
</dbReference>
<dbReference type="SUPFAM" id="SSF53850">
    <property type="entry name" value="Periplasmic binding protein-like II"/>
    <property type="match status" value="1"/>
</dbReference>
<dbReference type="RefSeq" id="WP_378564566.1">
    <property type="nucleotide sequence ID" value="NZ_JBHSDL010000025.1"/>
</dbReference>
<comment type="similarity">
    <text evidence="1">Belongs to the bacterial solute-binding protein 5 family.</text>
</comment>
<proteinExistence type="inferred from homology"/>
<dbReference type="Proteomes" id="UP001595844">
    <property type="component" value="Unassembled WGS sequence"/>
</dbReference>
<keyword evidence="8" id="KW-1185">Reference proteome</keyword>
<dbReference type="Pfam" id="PF00496">
    <property type="entry name" value="SBP_bac_5"/>
    <property type="match status" value="1"/>
</dbReference>
<reference evidence="8" key="1">
    <citation type="journal article" date="2019" name="Int. J. Syst. Evol. Microbiol.">
        <title>The Global Catalogue of Microorganisms (GCM) 10K type strain sequencing project: providing services to taxonomists for standard genome sequencing and annotation.</title>
        <authorList>
            <consortium name="The Broad Institute Genomics Platform"/>
            <consortium name="The Broad Institute Genome Sequencing Center for Infectious Disease"/>
            <person name="Wu L."/>
            <person name="Ma J."/>
        </authorList>
    </citation>
    <scope>NUCLEOTIDE SEQUENCE [LARGE SCALE GENOMIC DNA]</scope>
    <source>
        <strain evidence="8">IBRC-M 10490</strain>
    </source>
</reference>
<sequence length="516" mass="55470">MLSKSLRSRVRTGLFTALVTVVTLSTATACGTDQSSGPSGSSDGTLSVAIQGTPNSFDPAQLLEGQQAYVWAGIFDTLLYLDNDGKLQPNAAESWQISDDAKTVTLRLRSGMTFSSGAPVNAAAVKATMDRTKSTAGTMQNWLRSVNAIRTPDDHTVVLELARPDAGLLPSLAMGPGVIGDPATMSEARTALNPVGSGPYTLNTAETVNGTSYVLNRRDDHWNVEAYPFRTVKIRVIPDRTATLNALQAGELNAGSVEATHLDRMKASGFEITPVEGGSLVSLVIADRKGERTPALADPRVRKAINMAFDRTKIVEQITHGAGTPTVQTFNPMGPAYDPALANEYRFDVEGAKRLLAEAGYPDGFAVNLPETVYAKTFAPTVTQSLAAIGIAATWEPVPMQQANAAIASQRFPMTLAVDGTGPFPRELQGFAPDHARNPFHTAEPELTALIDQYNRELDPERADELAEKINAFTVRYAWDAPMFFVTTNWVTKDGVKIVSTGPRVLNSVRQFDIAK</sequence>
<evidence type="ECO:0000256" key="3">
    <source>
        <dbReference type="ARBA" id="ARBA00022729"/>
    </source>
</evidence>
<organism evidence="7 8">
    <name type="scientific">Nocardia halotolerans</name>
    <dbReference type="NCBI Taxonomy" id="1755878"/>
    <lineage>
        <taxon>Bacteria</taxon>
        <taxon>Bacillati</taxon>
        <taxon>Actinomycetota</taxon>
        <taxon>Actinomycetes</taxon>
        <taxon>Mycobacteriales</taxon>
        <taxon>Nocardiaceae</taxon>
        <taxon>Nocardia</taxon>
    </lineage>
</organism>
<dbReference type="PANTHER" id="PTHR30290:SF9">
    <property type="entry name" value="OLIGOPEPTIDE-BINDING PROTEIN APPA"/>
    <property type="match status" value="1"/>
</dbReference>
<evidence type="ECO:0000259" key="6">
    <source>
        <dbReference type="Pfam" id="PF00496"/>
    </source>
</evidence>
<evidence type="ECO:0000313" key="7">
    <source>
        <dbReference type="EMBL" id="MFC4376221.1"/>
    </source>
</evidence>